<dbReference type="SMART" id="SM00256">
    <property type="entry name" value="FBOX"/>
    <property type="match status" value="1"/>
</dbReference>
<dbReference type="SUPFAM" id="SSF52047">
    <property type="entry name" value="RNI-like"/>
    <property type="match status" value="1"/>
</dbReference>
<proteinExistence type="predicted"/>
<dbReference type="InterPro" id="IPR032675">
    <property type="entry name" value="LRR_dom_sf"/>
</dbReference>
<feature type="domain" description="F-box" evidence="1">
    <location>
        <begin position="3"/>
        <end position="49"/>
    </location>
</feature>
<dbReference type="PROSITE" id="PS50181">
    <property type="entry name" value="FBOX"/>
    <property type="match status" value="1"/>
</dbReference>
<dbReference type="PANTHER" id="PTHR20872">
    <property type="match status" value="1"/>
</dbReference>
<dbReference type="PANTHER" id="PTHR20872:SF1">
    <property type="entry name" value="F-BOX DOMAIN-CONTAINING PROTEIN"/>
    <property type="match status" value="1"/>
</dbReference>
<dbReference type="Gene3D" id="1.20.1280.50">
    <property type="match status" value="1"/>
</dbReference>
<evidence type="ECO:0000313" key="3">
    <source>
        <dbReference type="RefSeq" id="XP_002736196.1"/>
    </source>
</evidence>
<protein>
    <submittedName>
        <fullName evidence="3">F-box/LRR-repeat protein 8-like</fullName>
    </submittedName>
</protein>
<sequence length="398" mass="45957">MENFSWSRLPDHILIQFFSYIPLVERWKVALVCKSWQTCFDHPRLWRYFKFRFMEPKDKVKLRCLDKYKNVLKSVVIELQQKEKENRDCACEVITRLARCKERKLQNITLNFVGQNPMFFRGGEFINALAELFGPPDPSCSMVFTLKEVDLSGMSVVYSDILFNLLADNHPNLEVLNILNTSLNCNTCTVKPYCILSVVKKCTKLRELGLFYCSISEEVLLELAEEGRASLQKLSVMCRREEKYGVDIPDSAWETLTKQNPNLKVYIAFDHTCPLHKIQAILQPHIPIKVLRLDTFTVLHNEVFQAAAYYSSTLEEVVVQGKPSADLNRALINLAVSSPNLRSLHCYCVLDKDTVDSILNGCPRLETYTLKTHVENHPWMPILVGRQVTTNLNNMWLK</sequence>
<organism evidence="2 3">
    <name type="scientific">Saccoglossus kowalevskii</name>
    <name type="common">Acorn worm</name>
    <dbReference type="NCBI Taxonomy" id="10224"/>
    <lineage>
        <taxon>Eukaryota</taxon>
        <taxon>Metazoa</taxon>
        <taxon>Hemichordata</taxon>
        <taxon>Enteropneusta</taxon>
        <taxon>Harrimaniidae</taxon>
        <taxon>Saccoglossus</taxon>
    </lineage>
</organism>
<dbReference type="GeneID" id="100369570"/>
<evidence type="ECO:0000259" key="1">
    <source>
        <dbReference type="PROSITE" id="PS50181"/>
    </source>
</evidence>
<reference evidence="3" key="1">
    <citation type="submission" date="2025-08" db="UniProtKB">
        <authorList>
            <consortium name="RefSeq"/>
        </authorList>
    </citation>
    <scope>IDENTIFICATION</scope>
    <source>
        <tissue evidence="3">Testes</tissue>
    </source>
</reference>
<accession>A0ABM0GS72</accession>
<evidence type="ECO:0000313" key="2">
    <source>
        <dbReference type="Proteomes" id="UP000694865"/>
    </source>
</evidence>
<dbReference type="SUPFAM" id="SSF81383">
    <property type="entry name" value="F-box domain"/>
    <property type="match status" value="1"/>
</dbReference>
<gene>
    <name evidence="3" type="primary">LOC100369570</name>
</gene>
<dbReference type="Gene3D" id="3.80.10.10">
    <property type="entry name" value="Ribonuclease Inhibitor"/>
    <property type="match status" value="1"/>
</dbReference>
<keyword evidence="2" id="KW-1185">Reference proteome</keyword>
<name>A0ABM0GS72_SACKO</name>
<dbReference type="InterPro" id="IPR001810">
    <property type="entry name" value="F-box_dom"/>
</dbReference>
<dbReference type="RefSeq" id="XP_002736196.1">
    <property type="nucleotide sequence ID" value="XM_002736150.1"/>
</dbReference>
<dbReference type="InterPro" id="IPR036047">
    <property type="entry name" value="F-box-like_dom_sf"/>
</dbReference>
<dbReference type="Pfam" id="PF12937">
    <property type="entry name" value="F-box-like"/>
    <property type="match status" value="1"/>
</dbReference>
<dbReference type="Proteomes" id="UP000694865">
    <property type="component" value="Unplaced"/>
</dbReference>